<keyword evidence="2" id="KW-1185">Reference proteome</keyword>
<dbReference type="InterPro" id="IPR010980">
    <property type="entry name" value="Cyt_c/b562"/>
</dbReference>
<evidence type="ECO:0000313" key="1">
    <source>
        <dbReference type="EMBL" id="MCW6512808.1"/>
    </source>
</evidence>
<gene>
    <name evidence="1" type="ORF">M8523_33490</name>
</gene>
<organism evidence="1 2">
    <name type="scientific">Lichenifustis flavocetrariae</name>
    <dbReference type="NCBI Taxonomy" id="2949735"/>
    <lineage>
        <taxon>Bacteria</taxon>
        <taxon>Pseudomonadati</taxon>
        <taxon>Pseudomonadota</taxon>
        <taxon>Alphaproteobacteria</taxon>
        <taxon>Hyphomicrobiales</taxon>
        <taxon>Lichenihabitantaceae</taxon>
        <taxon>Lichenifustis</taxon>
    </lineage>
</organism>
<dbReference type="SUPFAM" id="SSF47175">
    <property type="entry name" value="Cytochromes"/>
    <property type="match status" value="1"/>
</dbReference>
<dbReference type="PROSITE" id="PS51009">
    <property type="entry name" value="CYTCII"/>
    <property type="match status" value="1"/>
</dbReference>
<dbReference type="InterPro" id="IPR002321">
    <property type="entry name" value="Cyt_c_II"/>
</dbReference>
<dbReference type="GO" id="GO:0020037">
    <property type="term" value="F:heme binding"/>
    <property type="evidence" value="ECO:0007669"/>
    <property type="project" value="InterPro"/>
</dbReference>
<accession>A0AA41Z4J3</accession>
<evidence type="ECO:0000313" key="2">
    <source>
        <dbReference type="Proteomes" id="UP001165667"/>
    </source>
</evidence>
<dbReference type="Gene3D" id="1.20.120.10">
    <property type="entry name" value="Cytochrome c/b562"/>
    <property type="match status" value="1"/>
</dbReference>
<dbReference type="GO" id="GO:0009055">
    <property type="term" value="F:electron transfer activity"/>
    <property type="evidence" value="ECO:0007669"/>
    <property type="project" value="InterPro"/>
</dbReference>
<dbReference type="Proteomes" id="UP001165667">
    <property type="component" value="Unassembled WGS sequence"/>
</dbReference>
<name>A0AA41Z4J3_9HYPH</name>
<dbReference type="GO" id="GO:0005506">
    <property type="term" value="F:iron ion binding"/>
    <property type="evidence" value="ECO:0007669"/>
    <property type="project" value="InterPro"/>
</dbReference>
<dbReference type="AlphaFoldDB" id="A0AA41Z4J3"/>
<proteinExistence type="predicted"/>
<sequence>MRIPRLAIVPSGFRRTAKPLLPAFVVLVATCGPLLADSLKTTMGEMAKTTKEAKAALSTTDPATFEAILKAYGDEGKSGMALVAGGSSKARDLRARFSTFAATAEAARQSGGGPVKFKAAFGTIVNECRSCHSVYK</sequence>
<reference evidence="1" key="1">
    <citation type="submission" date="2022-05" db="EMBL/GenBank/DDBJ databases">
        <authorList>
            <person name="Pankratov T."/>
        </authorList>
    </citation>
    <scope>NUCLEOTIDE SEQUENCE</scope>
    <source>
        <strain evidence="1">BP6-180914</strain>
    </source>
</reference>
<protein>
    <submittedName>
        <fullName evidence="1">Cytochrome c</fullName>
    </submittedName>
</protein>
<dbReference type="EMBL" id="JAMOIM010000067">
    <property type="protein sequence ID" value="MCW6512808.1"/>
    <property type="molecule type" value="Genomic_DNA"/>
</dbReference>
<dbReference type="GO" id="GO:0022900">
    <property type="term" value="P:electron transport chain"/>
    <property type="evidence" value="ECO:0007669"/>
    <property type="project" value="InterPro"/>
</dbReference>
<comment type="caution">
    <text evidence="1">The sequence shown here is derived from an EMBL/GenBank/DDBJ whole genome shotgun (WGS) entry which is preliminary data.</text>
</comment>